<feature type="coiled-coil region" evidence="16">
    <location>
        <begin position="78"/>
        <end position="119"/>
    </location>
</feature>
<keyword evidence="5 15" id="KW-0548">Nucleotidyltransferase</keyword>
<dbReference type="EC" id="2.7.7.7" evidence="15"/>
<dbReference type="OrthoDB" id="372039at2157"/>
<keyword evidence="10 15" id="KW-0239">DNA-directed DNA polymerase</keyword>
<comment type="function">
    <text evidence="13 15">Possesses two activities: a DNA synthesis (polymerase) and an exonucleolytic activity that degrades single-stranded DNA in the 3' to 5' direction. Has a template-primer preference which is characteristic of a replicative DNA polymerase.</text>
</comment>
<evidence type="ECO:0000259" key="17">
    <source>
        <dbReference type="Pfam" id="PF00149"/>
    </source>
</evidence>
<evidence type="ECO:0000256" key="6">
    <source>
        <dbReference type="ARBA" id="ARBA00022705"/>
    </source>
</evidence>
<dbReference type="GO" id="GO:0003677">
    <property type="term" value="F:DNA binding"/>
    <property type="evidence" value="ECO:0007669"/>
    <property type="project" value="UniProtKB-UniRule"/>
</dbReference>
<evidence type="ECO:0000256" key="10">
    <source>
        <dbReference type="ARBA" id="ARBA00022932"/>
    </source>
</evidence>
<dbReference type="Gene3D" id="3.60.21.50">
    <property type="match status" value="1"/>
</dbReference>
<evidence type="ECO:0000256" key="7">
    <source>
        <dbReference type="ARBA" id="ARBA00022722"/>
    </source>
</evidence>
<keyword evidence="16" id="KW-0175">Coiled coil</keyword>
<name>N6V3G4_9EURY</name>
<dbReference type="InterPro" id="IPR029052">
    <property type="entry name" value="Metallo-depent_PP-like"/>
</dbReference>
<comment type="catalytic activity">
    <reaction evidence="1 15">
        <text>Exonucleolytic cleavage in the 3'- to 5'-direction to yield nucleoside 5'-phosphates.</text>
        <dbReference type="EC" id="3.1.11.1"/>
    </reaction>
</comment>
<reference evidence="18 19" key="1">
    <citation type="journal article" date="2013" name="Genome Announc.">
        <title>Draft Genome Sequence of a Highly Flagellated, Fast-Swimming Archaeon, Methanocaldococcus villosus Strain KIN24-T80 (DSM 22612).</title>
        <authorList>
            <person name="Thennarasu S."/>
            <person name="Polireddy D."/>
            <person name="Antony A."/>
            <person name="Yada M.R."/>
            <person name="Algarawi S."/>
            <person name="Sivakumar N."/>
        </authorList>
    </citation>
    <scope>NUCLEOTIDE SEQUENCE [LARGE SCALE GENOMIC DNA]</scope>
    <source>
        <strain evidence="18 19">KIN24-T80</strain>
    </source>
</reference>
<keyword evidence="9 15" id="KW-0269">Exonuclease</keyword>
<dbReference type="GO" id="GO:0042575">
    <property type="term" value="C:DNA polymerase complex"/>
    <property type="evidence" value="ECO:0007669"/>
    <property type="project" value="TreeGrafter"/>
</dbReference>
<dbReference type="EMBL" id="APMM01000001">
    <property type="protein sequence ID" value="ENN96803.1"/>
    <property type="molecule type" value="Genomic_DNA"/>
</dbReference>
<organism evidence="18 19">
    <name type="scientific">Methanocaldococcus villosus KIN24-T80</name>
    <dbReference type="NCBI Taxonomy" id="1069083"/>
    <lineage>
        <taxon>Archaea</taxon>
        <taxon>Methanobacteriati</taxon>
        <taxon>Methanobacteriota</taxon>
        <taxon>Methanomada group</taxon>
        <taxon>Methanococci</taxon>
        <taxon>Methanococcales</taxon>
        <taxon>Methanocaldococcaceae</taxon>
        <taxon>Methanocaldococcus</taxon>
    </lineage>
</organism>
<keyword evidence="4 15" id="KW-0808">Transferase</keyword>
<dbReference type="EC" id="3.1.11.1" evidence="15"/>
<dbReference type="Pfam" id="PF00149">
    <property type="entry name" value="Metallophos"/>
    <property type="match status" value="1"/>
</dbReference>
<keyword evidence="6 15" id="KW-0235">DNA replication</keyword>
<evidence type="ECO:0000256" key="5">
    <source>
        <dbReference type="ARBA" id="ARBA00022695"/>
    </source>
</evidence>
<dbReference type="InterPro" id="IPR004843">
    <property type="entry name" value="Calcineurin-like_PHP"/>
</dbReference>
<dbReference type="InterPro" id="IPR024826">
    <property type="entry name" value="DNA_pol_delta/II_ssu"/>
</dbReference>
<dbReference type="PANTHER" id="PTHR10416">
    <property type="entry name" value="DNA POLYMERASE DELTA SUBUNIT 2"/>
    <property type="match status" value="1"/>
</dbReference>
<comment type="subunit">
    <text evidence="3 15">Heterodimer of a large subunit and a small subunit.</text>
</comment>
<dbReference type="InterPro" id="IPR011149">
    <property type="entry name" value="Pol2_small_arc"/>
</dbReference>
<dbReference type="AlphaFoldDB" id="N6V3G4"/>
<evidence type="ECO:0000256" key="12">
    <source>
        <dbReference type="ARBA" id="ARBA00023268"/>
    </source>
</evidence>
<keyword evidence="8 15" id="KW-0378">Hydrolase</keyword>
<protein>
    <recommendedName>
        <fullName evidence="15">DNA polymerase II small subunit</fullName>
        <shortName evidence="15">Pol II</shortName>
        <ecNumber evidence="15">2.7.7.7</ecNumber>
    </recommendedName>
    <alternativeName>
        <fullName evidence="15">Exodeoxyribonuclease small subunit</fullName>
        <ecNumber evidence="15">3.1.11.1</ecNumber>
    </alternativeName>
</protein>
<dbReference type="STRING" id="1069083.GCA_000371805_01148"/>
<gene>
    <name evidence="15" type="primary">polB</name>
    <name evidence="18" type="ORF">J422_00100</name>
</gene>
<evidence type="ECO:0000256" key="14">
    <source>
        <dbReference type="ARBA" id="ARBA00049244"/>
    </source>
</evidence>
<dbReference type="NCBIfam" id="NF003118">
    <property type="entry name" value="PRK04036.1-3"/>
    <property type="match status" value="1"/>
</dbReference>
<evidence type="ECO:0000256" key="13">
    <source>
        <dbReference type="ARBA" id="ARBA00024817"/>
    </source>
</evidence>
<evidence type="ECO:0000256" key="11">
    <source>
        <dbReference type="ARBA" id="ARBA00023125"/>
    </source>
</evidence>
<evidence type="ECO:0000313" key="18">
    <source>
        <dbReference type="EMBL" id="ENN96803.1"/>
    </source>
</evidence>
<dbReference type="NCBIfam" id="NF003119">
    <property type="entry name" value="PRK04036.1-4"/>
    <property type="match status" value="1"/>
</dbReference>
<dbReference type="PIRSF" id="PIRSF000803">
    <property type="entry name" value="Arc_Pol2_small"/>
    <property type="match status" value="1"/>
</dbReference>
<dbReference type="GO" id="GO:0006308">
    <property type="term" value="P:DNA catabolic process"/>
    <property type="evidence" value="ECO:0007669"/>
    <property type="project" value="UniProtKB-UniRule"/>
</dbReference>
<dbReference type="GO" id="GO:0006271">
    <property type="term" value="P:DNA strand elongation involved in DNA replication"/>
    <property type="evidence" value="ECO:0007669"/>
    <property type="project" value="TreeGrafter"/>
</dbReference>
<dbReference type="GO" id="GO:0003887">
    <property type="term" value="F:DNA-directed DNA polymerase activity"/>
    <property type="evidence" value="ECO:0007669"/>
    <property type="project" value="UniProtKB-UniRule"/>
</dbReference>
<keyword evidence="11 15" id="KW-0238">DNA-binding</keyword>
<evidence type="ECO:0000256" key="9">
    <source>
        <dbReference type="ARBA" id="ARBA00022839"/>
    </source>
</evidence>
<accession>N6V3G4</accession>
<feature type="domain" description="Calcineurin-like phosphoesterase" evidence="17">
    <location>
        <begin position="295"/>
        <end position="500"/>
    </location>
</feature>
<evidence type="ECO:0000313" key="19">
    <source>
        <dbReference type="Proteomes" id="UP000053695"/>
    </source>
</evidence>
<dbReference type="GO" id="GO:0008310">
    <property type="term" value="F:single-stranded DNA 3'-5' DNA exonuclease activity"/>
    <property type="evidence" value="ECO:0007669"/>
    <property type="project" value="UniProtKB-EC"/>
</dbReference>
<evidence type="ECO:0000256" key="1">
    <source>
        <dbReference type="ARBA" id="ARBA00000563"/>
    </source>
</evidence>
<evidence type="ECO:0000256" key="2">
    <source>
        <dbReference type="ARBA" id="ARBA00006035"/>
    </source>
</evidence>
<evidence type="ECO:0000256" key="3">
    <source>
        <dbReference type="ARBA" id="ARBA00011315"/>
    </source>
</evidence>
<dbReference type="SUPFAM" id="SSF56300">
    <property type="entry name" value="Metallo-dependent phosphatases"/>
    <property type="match status" value="1"/>
</dbReference>
<dbReference type="FunFam" id="3.60.21.50:FF:000003">
    <property type="entry name" value="DNA polymerase II small subunit"/>
    <property type="match status" value="1"/>
</dbReference>
<comment type="similarity">
    <text evidence="2 15">Belongs to the DNA polymerase delta/II small subunit family.</text>
</comment>
<dbReference type="HAMAP" id="MF_00325">
    <property type="entry name" value="DNApol_II_A_arch"/>
    <property type="match status" value="1"/>
</dbReference>
<sequence>MINKFLEIEVLLTPDVYKALKQLKNEDIEMIIKKIKEFKRYNNKLILLDKNFLEIFTLNSLDEIINKYKDFDFISYYTGEKEEKKEEIKEEVIKEREEKEETKEEKEEVKEELPTIEEKEKTKNESLIEIRESFKSRINWIAKDIETKVKIYEDTDVSGKSTCTGSIEDFIKYFRDRYERLKKFIERKAKRKAKAIKDIRKVEEDVFTVGLVSDVSQRKNGDLLVRIEDLEDEILLILQKDKINNGELPDDILLDEVIGATGMVKNGVMYVNEIIRPSPTPKEPKRIDEEIYMCFLSDIHVGSNEFLKKDFEKFIRFLNGETNNGFEERIVSRLKYICIAGDLVDGVGVYPGQEEDLYEIDIIKQYEEIANFIEQIPEHIAIIISPGNHDAVRPAEPQPRLPDEITKLFNRDNIYFVGNPCVLNIHDFNTLLYHGRSFDDLVSQVRTASYENPTTIMKELIKRRLLCPTYGGRCPIAPEHKDYLVIDKDIDILHTGHIHINGYGIYRGIVMVNSGTFQEQTDFQKRMGIKPTPSIVPIINLSKVGQKGHYIEWDKGIVELRY</sequence>
<evidence type="ECO:0000256" key="15">
    <source>
        <dbReference type="HAMAP-Rule" id="MF_00325"/>
    </source>
</evidence>
<comment type="catalytic activity">
    <reaction evidence="14 15">
        <text>DNA(n) + a 2'-deoxyribonucleoside 5'-triphosphate = DNA(n+1) + diphosphate</text>
        <dbReference type="Rhea" id="RHEA:22508"/>
        <dbReference type="Rhea" id="RHEA-COMP:17339"/>
        <dbReference type="Rhea" id="RHEA-COMP:17340"/>
        <dbReference type="ChEBI" id="CHEBI:33019"/>
        <dbReference type="ChEBI" id="CHEBI:61560"/>
        <dbReference type="ChEBI" id="CHEBI:173112"/>
        <dbReference type="EC" id="2.7.7.7"/>
    </reaction>
</comment>
<evidence type="ECO:0000256" key="16">
    <source>
        <dbReference type="SAM" id="Coils"/>
    </source>
</evidence>
<dbReference type="CDD" id="cd07386">
    <property type="entry name" value="MPP_DNA_pol_II_small_archeal_C"/>
    <property type="match status" value="1"/>
</dbReference>
<evidence type="ECO:0000256" key="8">
    <source>
        <dbReference type="ARBA" id="ARBA00022801"/>
    </source>
</evidence>
<comment type="caution">
    <text evidence="18">The sequence shown here is derived from an EMBL/GenBank/DDBJ whole genome shotgun (WGS) entry which is preliminary data.</text>
</comment>
<dbReference type="Proteomes" id="UP000053695">
    <property type="component" value="Unassembled WGS sequence"/>
</dbReference>
<keyword evidence="12 15" id="KW-0511">Multifunctional enzyme</keyword>
<keyword evidence="19" id="KW-1185">Reference proteome</keyword>
<proteinExistence type="inferred from homology"/>
<dbReference type="PANTHER" id="PTHR10416:SF0">
    <property type="entry name" value="DNA POLYMERASE DELTA SUBUNIT 2"/>
    <property type="match status" value="1"/>
</dbReference>
<dbReference type="PATRIC" id="fig|1069083.5.peg.20"/>
<keyword evidence="7 15" id="KW-0540">Nuclease</keyword>
<dbReference type="RefSeq" id="WP_004589709.1">
    <property type="nucleotide sequence ID" value="NZ_APMM01000001.1"/>
</dbReference>
<evidence type="ECO:0000256" key="4">
    <source>
        <dbReference type="ARBA" id="ARBA00022679"/>
    </source>
</evidence>